<protein>
    <submittedName>
        <fullName evidence="2">Uncharacterized protein</fullName>
    </submittedName>
</protein>
<dbReference type="Proteomes" id="UP000002630">
    <property type="component" value="Linkage Group LG16"/>
</dbReference>
<accession>D7FWP8</accession>
<proteinExistence type="predicted"/>
<evidence type="ECO:0000313" key="3">
    <source>
        <dbReference type="Proteomes" id="UP000002630"/>
    </source>
</evidence>
<keyword evidence="1" id="KW-0472">Membrane</keyword>
<dbReference type="EMBL" id="FN648497">
    <property type="protein sequence ID" value="CBJ32136.1"/>
    <property type="molecule type" value="Genomic_DNA"/>
</dbReference>
<name>D7FWP8_ECTSI</name>
<evidence type="ECO:0000256" key="1">
    <source>
        <dbReference type="SAM" id="Phobius"/>
    </source>
</evidence>
<evidence type="ECO:0000313" key="2">
    <source>
        <dbReference type="EMBL" id="CBJ32136.1"/>
    </source>
</evidence>
<keyword evidence="1" id="KW-0812">Transmembrane</keyword>
<keyword evidence="3" id="KW-1185">Reference proteome</keyword>
<gene>
    <name evidence="2" type="ORF">Esi_0309_0043</name>
</gene>
<feature type="transmembrane region" description="Helical" evidence="1">
    <location>
        <begin position="300"/>
        <end position="318"/>
    </location>
</feature>
<keyword evidence="1" id="KW-1133">Transmembrane helix</keyword>
<dbReference type="InParanoid" id="D7FWP8"/>
<feature type="transmembrane region" description="Helical" evidence="1">
    <location>
        <begin position="255"/>
        <end position="272"/>
    </location>
</feature>
<dbReference type="EMBL" id="FN649741">
    <property type="protein sequence ID" value="CBJ32136.1"/>
    <property type="molecule type" value="Genomic_DNA"/>
</dbReference>
<sequence>MKGEHAVNVLDLAGMEDAPGLYDTVTQQCRVVFTNEKRLVFTQANHSAEVGLPKMNCLASLLTCFHDRWSRRKWTSYYASIKASEVLQVFVQQTLTTSYQTSTCTFTDFLDVLCCPTGGTLKSEKDINGVTQTLGDHDPGSCMTRWDKTRFMRHALVIRYLDCASNSVQETTLMALASTPASKLYEMARAIDTNITIKANNWLSHKSLPNPLAAQPFRNQTPPQALIKQKPYKILVFILLVVSLIFFAINPTAAVFMLIAVFAAVFGAYSGSKSPVMRARKSAGFGMFGSGSKTTVSTNAFGLAVYLLSFFLGIGSIGSGDPSGTGTGSSFGS</sequence>
<feature type="transmembrane region" description="Helical" evidence="1">
    <location>
        <begin position="232"/>
        <end position="249"/>
    </location>
</feature>
<dbReference type="AlphaFoldDB" id="D7FWP8"/>
<reference evidence="2 3" key="1">
    <citation type="journal article" date="2010" name="Nature">
        <title>The Ectocarpus genome and the independent evolution of multicellularity in brown algae.</title>
        <authorList>
            <person name="Cock J.M."/>
            <person name="Sterck L."/>
            <person name="Rouze P."/>
            <person name="Scornet D."/>
            <person name="Allen A.E."/>
            <person name="Amoutzias G."/>
            <person name="Anthouard V."/>
            <person name="Artiguenave F."/>
            <person name="Aury J.M."/>
            <person name="Badger J.H."/>
            <person name="Beszteri B."/>
            <person name="Billiau K."/>
            <person name="Bonnet E."/>
            <person name="Bothwell J.H."/>
            <person name="Bowler C."/>
            <person name="Boyen C."/>
            <person name="Brownlee C."/>
            <person name="Carrano C.J."/>
            <person name="Charrier B."/>
            <person name="Cho G.Y."/>
            <person name="Coelho S.M."/>
            <person name="Collen J."/>
            <person name="Corre E."/>
            <person name="Da Silva C."/>
            <person name="Delage L."/>
            <person name="Delaroque N."/>
            <person name="Dittami S.M."/>
            <person name="Doulbeau S."/>
            <person name="Elias M."/>
            <person name="Farnham G."/>
            <person name="Gachon C.M."/>
            <person name="Gschloessl B."/>
            <person name="Heesch S."/>
            <person name="Jabbari K."/>
            <person name="Jubin C."/>
            <person name="Kawai H."/>
            <person name="Kimura K."/>
            <person name="Kloareg B."/>
            <person name="Kupper F.C."/>
            <person name="Lang D."/>
            <person name="Le Bail A."/>
            <person name="Leblanc C."/>
            <person name="Lerouge P."/>
            <person name="Lohr M."/>
            <person name="Lopez P.J."/>
            <person name="Martens C."/>
            <person name="Maumus F."/>
            <person name="Michel G."/>
            <person name="Miranda-Saavedra D."/>
            <person name="Morales J."/>
            <person name="Moreau H."/>
            <person name="Motomura T."/>
            <person name="Nagasato C."/>
            <person name="Napoli C.A."/>
            <person name="Nelson D.R."/>
            <person name="Nyvall-Collen P."/>
            <person name="Peters A.F."/>
            <person name="Pommier C."/>
            <person name="Potin P."/>
            <person name="Poulain J."/>
            <person name="Quesneville H."/>
            <person name="Read B."/>
            <person name="Rensing S.A."/>
            <person name="Ritter A."/>
            <person name="Rousvoal S."/>
            <person name="Samanta M."/>
            <person name="Samson G."/>
            <person name="Schroeder D.C."/>
            <person name="Segurens B."/>
            <person name="Strittmatter M."/>
            <person name="Tonon T."/>
            <person name="Tregear J.W."/>
            <person name="Valentin K."/>
            <person name="von Dassow P."/>
            <person name="Yamagishi T."/>
            <person name="Van de Peer Y."/>
            <person name="Wincker P."/>
        </authorList>
    </citation>
    <scope>NUCLEOTIDE SEQUENCE [LARGE SCALE GENOMIC DNA]</scope>
    <source>
        <strain evidence="3">Ec32 / CCAP1310/4</strain>
    </source>
</reference>
<organism evidence="2 3">
    <name type="scientific">Ectocarpus siliculosus</name>
    <name type="common">Brown alga</name>
    <name type="synonym">Conferva siliculosa</name>
    <dbReference type="NCBI Taxonomy" id="2880"/>
    <lineage>
        <taxon>Eukaryota</taxon>
        <taxon>Sar</taxon>
        <taxon>Stramenopiles</taxon>
        <taxon>Ochrophyta</taxon>
        <taxon>PX clade</taxon>
        <taxon>Phaeophyceae</taxon>
        <taxon>Ectocarpales</taxon>
        <taxon>Ectocarpaceae</taxon>
        <taxon>Ectocarpus</taxon>
    </lineage>
</organism>